<comment type="caution">
    <text evidence="2">The sequence shown here is derived from an EMBL/GenBank/DDBJ whole genome shotgun (WGS) entry which is preliminary data.</text>
</comment>
<evidence type="ECO:0000313" key="2">
    <source>
        <dbReference type="EMBL" id="KAJ7323682.1"/>
    </source>
</evidence>
<accession>A0AAD6ZIN9</accession>
<dbReference type="Proteomes" id="UP001218218">
    <property type="component" value="Unassembled WGS sequence"/>
</dbReference>
<organism evidence="2 3">
    <name type="scientific">Mycena albidolilacea</name>
    <dbReference type="NCBI Taxonomy" id="1033008"/>
    <lineage>
        <taxon>Eukaryota</taxon>
        <taxon>Fungi</taxon>
        <taxon>Dikarya</taxon>
        <taxon>Basidiomycota</taxon>
        <taxon>Agaricomycotina</taxon>
        <taxon>Agaricomycetes</taxon>
        <taxon>Agaricomycetidae</taxon>
        <taxon>Agaricales</taxon>
        <taxon>Marasmiineae</taxon>
        <taxon>Mycenaceae</taxon>
        <taxon>Mycena</taxon>
    </lineage>
</organism>
<evidence type="ECO:0000256" key="1">
    <source>
        <dbReference type="SAM" id="MobiDB-lite"/>
    </source>
</evidence>
<sequence>MCWSCCWSTRRLNCDAMTGTYSGRMRVNALATGISWRETTNDSSDYAHRYSIARSTVLLPFALLPSLPLPRRLVFLPQFYYSTYFTPYLFRARAFCSLLHTQLCCRARCLPHPSPPFFLVAASRLLSTSPSYLSTMLYTVLSPPHPLYSPFALIFSISFLSSFPLASLHSLPVTFGTFPTHTMISYPGTGSGGGMFTSARRATLAGVWDPHCRVPAFAIPRQEHPNFVGVGAGSWTQDSHPQTHTHTAQHAQRRLRLLPTPRTTRCGFVSFADSLFRRCQRRSTSSCSSLTFFMGSAVRERRVLVHQPLPLLPRPSHAPIPFHRVYRAHSENEKATSVDSEEVEEERQGEEGRRGTRPRVSCSIVNYLLYLYNFGDSS</sequence>
<name>A0AAD6ZIN9_9AGAR</name>
<dbReference type="EMBL" id="JARIHO010000046">
    <property type="protein sequence ID" value="KAJ7323682.1"/>
    <property type="molecule type" value="Genomic_DNA"/>
</dbReference>
<reference evidence="2" key="1">
    <citation type="submission" date="2023-03" db="EMBL/GenBank/DDBJ databases">
        <title>Massive genome expansion in bonnet fungi (Mycena s.s.) driven by repeated elements and novel gene families across ecological guilds.</title>
        <authorList>
            <consortium name="Lawrence Berkeley National Laboratory"/>
            <person name="Harder C.B."/>
            <person name="Miyauchi S."/>
            <person name="Viragh M."/>
            <person name="Kuo A."/>
            <person name="Thoen E."/>
            <person name="Andreopoulos B."/>
            <person name="Lu D."/>
            <person name="Skrede I."/>
            <person name="Drula E."/>
            <person name="Henrissat B."/>
            <person name="Morin E."/>
            <person name="Kohler A."/>
            <person name="Barry K."/>
            <person name="LaButti K."/>
            <person name="Morin E."/>
            <person name="Salamov A."/>
            <person name="Lipzen A."/>
            <person name="Mereny Z."/>
            <person name="Hegedus B."/>
            <person name="Baldrian P."/>
            <person name="Stursova M."/>
            <person name="Weitz H."/>
            <person name="Taylor A."/>
            <person name="Grigoriev I.V."/>
            <person name="Nagy L.G."/>
            <person name="Martin F."/>
            <person name="Kauserud H."/>
        </authorList>
    </citation>
    <scope>NUCLEOTIDE SEQUENCE</scope>
    <source>
        <strain evidence="2">CBHHK002</strain>
    </source>
</reference>
<evidence type="ECO:0000313" key="3">
    <source>
        <dbReference type="Proteomes" id="UP001218218"/>
    </source>
</evidence>
<protein>
    <submittedName>
        <fullName evidence="2">Uncharacterized protein</fullName>
    </submittedName>
</protein>
<feature type="compositionally biased region" description="Acidic residues" evidence="1">
    <location>
        <begin position="339"/>
        <end position="348"/>
    </location>
</feature>
<dbReference type="AlphaFoldDB" id="A0AAD6ZIN9"/>
<keyword evidence="3" id="KW-1185">Reference proteome</keyword>
<gene>
    <name evidence="2" type="ORF">DFH08DRAFT_887636</name>
</gene>
<proteinExistence type="predicted"/>
<feature type="region of interest" description="Disordered" evidence="1">
    <location>
        <begin position="331"/>
        <end position="356"/>
    </location>
</feature>